<keyword evidence="2" id="KW-1185">Reference proteome</keyword>
<accession>A0A927M769</accession>
<name>A0A927M769_9ACTN</name>
<evidence type="ECO:0000313" key="1">
    <source>
        <dbReference type="EMBL" id="MBE1489262.1"/>
    </source>
</evidence>
<reference evidence="1" key="1">
    <citation type="submission" date="2020-10" db="EMBL/GenBank/DDBJ databases">
        <title>Sequencing the genomes of 1000 actinobacteria strains.</title>
        <authorList>
            <person name="Klenk H.-P."/>
        </authorList>
    </citation>
    <scope>NUCLEOTIDE SEQUENCE</scope>
    <source>
        <strain evidence="1">DSM 46832</strain>
    </source>
</reference>
<dbReference type="Proteomes" id="UP000649753">
    <property type="component" value="Unassembled WGS sequence"/>
</dbReference>
<dbReference type="AlphaFoldDB" id="A0A927M769"/>
<comment type="caution">
    <text evidence="1">The sequence shown here is derived from an EMBL/GenBank/DDBJ whole genome shotgun (WGS) entry which is preliminary data.</text>
</comment>
<protein>
    <submittedName>
        <fullName evidence="1">Uncharacterized protein</fullName>
    </submittedName>
</protein>
<sequence length="29" mass="3288">MELGANVAFVPRPRAAAVDFWMDYQGLVY</sequence>
<dbReference type="EMBL" id="JADBEB010000001">
    <property type="protein sequence ID" value="MBE1489262.1"/>
    <property type="molecule type" value="Genomic_DNA"/>
</dbReference>
<organism evidence="1 2">
    <name type="scientific">Plantactinospora soyae</name>
    <dbReference type="NCBI Taxonomy" id="1544732"/>
    <lineage>
        <taxon>Bacteria</taxon>
        <taxon>Bacillati</taxon>
        <taxon>Actinomycetota</taxon>
        <taxon>Actinomycetes</taxon>
        <taxon>Micromonosporales</taxon>
        <taxon>Micromonosporaceae</taxon>
        <taxon>Plantactinospora</taxon>
    </lineage>
</organism>
<proteinExistence type="predicted"/>
<evidence type="ECO:0000313" key="2">
    <source>
        <dbReference type="Proteomes" id="UP000649753"/>
    </source>
</evidence>
<gene>
    <name evidence="1" type="ORF">H4W31_004900</name>
</gene>